<dbReference type="Proteomes" id="UP000466187">
    <property type="component" value="Chromosome"/>
</dbReference>
<gene>
    <name evidence="1" type="ORF">MGAD_25730</name>
</gene>
<dbReference type="EMBL" id="AP022608">
    <property type="protein sequence ID" value="BBZ18238.1"/>
    <property type="molecule type" value="Genomic_DNA"/>
</dbReference>
<accession>A0A7I7WQP4</accession>
<evidence type="ECO:0000313" key="1">
    <source>
        <dbReference type="EMBL" id="BBZ18238.1"/>
    </source>
</evidence>
<sequence>MRSRAAVEVVVVAVVGAAEGAEARPAAAEVVVGAAEVEAGEVRH</sequence>
<dbReference type="AlphaFoldDB" id="A0A7I7WQP4"/>
<organism evidence="1 2">
    <name type="scientific">Mycolicibacterium gadium</name>
    <name type="common">Mycobacterium gadium</name>
    <dbReference type="NCBI Taxonomy" id="1794"/>
    <lineage>
        <taxon>Bacteria</taxon>
        <taxon>Bacillati</taxon>
        <taxon>Actinomycetota</taxon>
        <taxon>Actinomycetes</taxon>
        <taxon>Mycobacteriales</taxon>
        <taxon>Mycobacteriaceae</taxon>
        <taxon>Mycolicibacterium</taxon>
    </lineage>
</organism>
<name>A0A7I7WQP4_MYCGU</name>
<proteinExistence type="predicted"/>
<evidence type="ECO:0000313" key="2">
    <source>
        <dbReference type="Proteomes" id="UP000466187"/>
    </source>
</evidence>
<dbReference type="KEGG" id="mgad:MGAD_25730"/>
<reference evidence="1 2" key="1">
    <citation type="journal article" date="2019" name="Emerg. Microbes Infect.">
        <title>Comprehensive subspecies identification of 175 nontuberculous mycobacteria species based on 7547 genomic profiles.</title>
        <authorList>
            <person name="Matsumoto Y."/>
            <person name="Kinjo T."/>
            <person name="Motooka D."/>
            <person name="Nabeya D."/>
            <person name="Jung N."/>
            <person name="Uechi K."/>
            <person name="Horii T."/>
            <person name="Iida T."/>
            <person name="Fujita J."/>
            <person name="Nakamura S."/>
        </authorList>
    </citation>
    <scope>NUCLEOTIDE SEQUENCE [LARGE SCALE GENOMIC DNA]</scope>
    <source>
        <strain evidence="1 2">JCM 12688</strain>
    </source>
</reference>
<protein>
    <submittedName>
        <fullName evidence="1">Uncharacterized protein</fullName>
    </submittedName>
</protein>